<dbReference type="SMART" id="SM00347">
    <property type="entry name" value="HTH_MARR"/>
    <property type="match status" value="1"/>
</dbReference>
<dbReference type="PANTHER" id="PTHR33164:SF43">
    <property type="entry name" value="HTH-TYPE TRANSCRIPTIONAL REPRESSOR YETL"/>
    <property type="match status" value="1"/>
</dbReference>
<dbReference type="GO" id="GO:0006950">
    <property type="term" value="P:response to stress"/>
    <property type="evidence" value="ECO:0007669"/>
    <property type="project" value="TreeGrafter"/>
</dbReference>
<comment type="caution">
    <text evidence="2">The sequence shown here is derived from an EMBL/GenBank/DDBJ whole genome shotgun (WGS) entry which is preliminary data.</text>
</comment>
<dbReference type="Gene3D" id="1.10.10.10">
    <property type="entry name" value="Winged helix-like DNA-binding domain superfamily/Winged helix DNA-binding domain"/>
    <property type="match status" value="1"/>
</dbReference>
<protein>
    <submittedName>
        <fullName evidence="2">MarR family transcriptional regulator</fullName>
    </submittedName>
</protein>
<name>K1ZIX4_9BACT</name>
<proteinExistence type="predicted"/>
<feature type="domain" description="HTH marR-type" evidence="1">
    <location>
        <begin position="1"/>
        <end position="134"/>
    </location>
</feature>
<dbReference type="GO" id="GO:0003700">
    <property type="term" value="F:DNA-binding transcription factor activity"/>
    <property type="evidence" value="ECO:0007669"/>
    <property type="project" value="InterPro"/>
</dbReference>
<dbReference type="PANTHER" id="PTHR33164">
    <property type="entry name" value="TRANSCRIPTIONAL REGULATOR, MARR FAMILY"/>
    <property type="match status" value="1"/>
</dbReference>
<reference evidence="2" key="1">
    <citation type="journal article" date="2012" name="Science">
        <title>Fermentation, hydrogen, and sulfur metabolism in multiple uncultivated bacterial phyla.</title>
        <authorList>
            <person name="Wrighton K.C."/>
            <person name="Thomas B.C."/>
            <person name="Sharon I."/>
            <person name="Miller C.S."/>
            <person name="Castelle C.J."/>
            <person name="VerBerkmoes N.C."/>
            <person name="Wilkins M.J."/>
            <person name="Hettich R.L."/>
            <person name="Lipton M.S."/>
            <person name="Williams K.H."/>
            <person name="Long P.E."/>
            <person name="Banfield J.F."/>
        </authorList>
    </citation>
    <scope>NUCLEOTIDE SEQUENCE [LARGE SCALE GENOMIC DNA]</scope>
</reference>
<dbReference type="EMBL" id="AMFJ01028886">
    <property type="protein sequence ID" value="EKD44383.1"/>
    <property type="molecule type" value="Genomic_DNA"/>
</dbReference>
<dbReference type="AlphaFoldDB" id="K1ZIX4"/>
<evidence type="ECO:0000313" key="2">
    <source>
        <dbReference type="EMBL" id="EKD44383.1"/>
    </source>
</evidence>
<dbReference type="InterPro" id="IPR036388">
    <property type="entry name" value="WH-like_DNA-bd_sf"/>
</dbReference>
<evidence type="ECO:0000259" key="1">
    <source>
        <dbReference type="PROSITE" id="PS50995"/>
    </source>
</evidence>
<sequence>MKDIDKLIELVFTLSRITREGVEEKSNSLSYIQFQTLSFLLKQRNPTMKEISKHIHITAPSTTILINNLVRMKLVSRINDETDRRVIRLILTTSGREELEKGFLVAKKHLANIFSKLSKNDRDDFVRVLTKLSGFFNQDTLWRKM</sequence>
<dbReference type="SUPFAM" id="SSF46785">
    <property type="entry name" value="Winged helix' DNA-binding domain"/>
    <property type="match status" value="1"/>
</dbReference>
<dbReference type="PROSITE" id="PS50995">
    <property type="entry name" value="HTH_MARR_2"/>
    <property type="match status" value="1"/>
</dbReference>
<dbReference type="InterPro" id="IPR000835">
    <property type="entry name" value="HTH_MarR-typ"/>
</dbReference>
<dbReference type="Pfam" id="PF12802">
    <property type="entry name" value="MarR_2"/>
    <property type="match status" value="1"/>
</dbReference>
<dbReference type="InterPro" id="IPR039422">
    <property type="entry name" value="MarR/SlyA-like"/>
</dbReference>
<dbReference type="InterPro" id="IPR036390">
    <property type="entry name" value="WH_DNA-bd_sf"/>
</dbReference>
<accession>K1ZIX4</accession>
<organism evidence="2">
    <name type="scientific">uncultured bacterium</name>
    <name type="common">gcode 4</name>
    <dbReference type="NCBI Taxonomy" id="1234023"/>
    <lineage>
        <taxon>Bacteria</taxon>
        <taxon>environmental samples</taxon>
    </lineage>
</organism>
<gene>
    <name evidence="2" type="ORF">ACD_71C00155G0003</name>
</gene>